<evidence type="ECO:0000313" key="2">
    <source>
        <dbReference type="Proteomes" id="UP000239340"/>
    </source>
</evidence>
<evidence type="ECO:0000313" key="1">
    <source>
        <dbReference type="EMBL" id="AUX75325.1"/>
    </source>
</evidence>
<dbReference type="Pfam" id="PF16867">
    <property type="entry name" value="DMSP_lyase"/>
    <property type="match status" value="1"/>
</dbReference>
<reference evidence="1 2" key="1">
    <citation type="submission" date="2017-10" db="EMBL/GenBank/DDBJ databases">
        <title>Analysis of the genome sequences of Rhizobium populations associated to common bean (phaseolus vulgaris).</title>
        <authorList>
            <person name="Bustos P."/>
            <person name="Santamaria R.I."/>
            <person name="Miranda-Sanchez F."/>
            <person name="Perez-Carrascal O."/>
            <person name="Juarez S."/>
            <person name="Lozano L."/>
            <person name="Martinez-Flores I."/>
            <person name="Vinuesa P."/>
            <person name="Martinez-Romero E."/>
            <person name="Cevallos M.A."/>
            <person name="Romero D."/>
            <person name="Davila G."/>
            <person name="Gonzalez V."/>
        </authorList>
    </citation>
    <scope>NUCLEOTIDE SEQUENCE [LARGE SCALE GENOMIC DNA]</scope>
    <source>
        <strain evidence="1 2">NXT3</strain>
    </source>
</reference>
<organism evidence="1 2">
    <name type="scientific">Rhizobium fredii</name>
    <name type="common">Sinorhizobium fredii</name>
    <dbReference type="NCBI Taxonomy" id="380"/>
    <lineage>
        <taxon>Bacteria</taxon>
        <taxon>Pseudomonadati</taxon>
        <taxon>Pseudomonadota</taxon>
        <taxon>Alphaproteobacteria</taxon>
        <taxon>Hyphomicrobiales</taxon>
        <taxon>Rhizobiaceae</taxon>
        <taxon>Sinorhizobium/Ensifer group</taxon>
        <taxon>Sinorhizobium</taxon>
    </lineage>
</organism>
<dbReference type="AlphaFoldDB" id="A0A2L0H1G8"/>
<proteinExistence type="predicted"/>
<dbReference type="RefSeq" id="WP_104838799.1">
    <property type="nucleotide sequence ID" value="NZ_CP024307.1"/>
</dbReference>
<dbReference type="GO" id="GO:0047869">
    <property type="term" value="F:dimethylpropiothetin dethiomethylase activity"/>
    <property type="evidence" value="ECO:0007669"/>
    <property type="project" value="InterPro"/>
</dbReference>
<dbReference type="InterPro" id="IPR031723">
    <property type="entry name" value="DMSP_lyase"/>
</dbReference>
<dbReference type="InterPro" id="IPR014710">
    <property type="entry name" value="RmlC-like_jellyroll"/>
</dbReference>
<dbReference type="Proteomes" id="UP000239340">
    <property type="component" value="Chromosome"/>
</dbReference>
<dbReference type="InterPro" id="IPR011051">
    <property type="entry name" value="RmlC_Cupin_sf"/>
</dbReference>
<accession>A0A2L0H1G8</accession>
<dbReference type="EMBL" id="CP024307">
    <property type="protein sequence ID" value="AUX75325.1"/>
    <property type="molecule type" value="Genomic_DNA"/>
</dbReference>
<dbReference type="SUPFAM" id="SSF51182">
    <property type="entry name" value="RmlC-like cupins"/>
    <property type="match status" value="1"/>
</dbReference>
<protein>
    <submittedName>
        <fullName evidence="1">Cupin 2 domain-containing protein</fullName>
    </submittedName>
</protein>
<gene>
    <name evidence="1" type="ORF">NXT3_CH00723</name>
</gene>
<dbReference type="Gene3D" id="2.60.120.10">
    <property type="entry name" value="Jelly Rolls"/>
    <property type="match status" value="1"/>
</dbReference>
<name>A0A2L0H1G8_RHIFR</name>
<sequence>MTARSEALQSFVDAASAAFDQFAQATESRGSIAQIFSALEVPGVQRPGPGSRLPVCVHLDTARAVETQHDALRRLVDRFKTIEPLLEWRRRTNYDGSESENFFEGHANAMIIGPGGLEERRDLWFGVTLMAPDVRYPDHDHPPEEVYLVLSEGEFRQGQGAWFSPGVGGSFYNQPGTRHAMRSVGTPLFAFWVLLANGPA</sequence>